<accession>A0ABD5V8N6</accession>
<sequence length="491" mass="53757">MSTGVTISSMSRYAILGCGSVGHAVADELIDQGKDVLIVDRDDDRVETLRDRDMNAQVGDIREQDVAGSVANRDVVLILSSDVEANKAAVSNVRELEEDVFVIARASDPVSGDELAELGADTVINPSSVIAESALRLLESGELEHRAQHLSEIITATERKLAIVTHDNPDPDAIASAVALRAITEHLDVEADIFYFGDMGHQENRAFVNLLDVDMKSASRDDENAFVEYDTVALVDHAMLTDTNEEFDQPVDVLIDHHDIDIDRDIPDDLPFIDIRPQMNSTSTILTKYVQEFDLGLEESVATALLYGIRAETLDFKRDTTPADLTAAAYLYPFANHDTLEQVESPSMSPETLDVLAEAITNREVQGSHLVSNAGFIRDREALEQAAQHLLNLEGITTTAVFGIADNTIYLAARSKDIRLNIGRVLLDAFEEIGETMGHSTQARVEIPLGIFTGIETNEDNRETLLHLTEEAVRRKLFAAMGVESEGSNGS</sequence>
<keyword evidence="4" id="KW-1185">Reference proteome</keyword>
<evidence type="ECO:0000259" key="1">
    <source>
        <dbReference type="Pfam" id="PF01368"/>
    </source>
</evidence>
<dbReference type="AlphaFoldDB" id="A0ABD5V8N6"/>
<dbReference type="Gene3D" id="3.40.50.720">
    <property type="entry name" value="NAD(P)-binding Rossmann-like Domain"/>
    <property type="match status" value="1"/>
</dbReference>
<organism evidence="3 4">
    <name type="scientific">Halalkalicoccus tibetensis</name>
    <dbReference type="NCBI Taxonomy" id="175632"/>
    <lineage>
        <taxon>Archaea</taxon>
        <taxon>Methanobacteriati</taxon>
        <taxon>Methanobacteriota</taxon>
        <taxon>Stenosarchaea group</taxon>
        <taxon>Halobacteria</taxon>
        <taxon>Halobacteriales</taxon>
        <taxon>Halococcaceae</taxon>
        <taxon>Halalkalicoccus</taxon>
    </lineage>
</organism>
<dbReference type="Pfam" id="PF01368">
    <property type="entry name" value="DHH"/>
    <property type="match status" value="1"/>
</dbReference>
<dbReference type="InterPro" id="IPR036291">
    <property type="entry name" value="NAD(P)-bd_dom_sf"/>
</dbReference>
<gene>
    <name evidence="3" type="ORF">ACFQGH_15080</name>
</gene>
<protein>
    <submittedName>
        <fullName evidence="3">DHH family phosphoesterase</fullName>
    </submittedName>
</protein>
<dbReference type="InterPro" id="IPR051319">
    <property type="entry name" value="Oligoribo/pAp-PDE_c-di-AMP_PDE"/>
</dbReference>
<dbReference type="Proteomes" id="UP001596312">
    <property type="component" value="Unassembled WGS sequence"/>
</dbReference>
<feature type="domain" description="DDH" evidence="1">
    <location>
        <begin position="161"/>
        <end position="309"/>
    </location>
</feature>
<dbReference type="SUPFAM" id="SSF51735">
    <property type="entry name" value="NAD(P)-binding Rossmann-fold domains"/>
    <property type="match status" value="1"/>
</dbReference>
<dbReference type="InterPro" id="IPR001667">
    <property type="entry name" value="DDH_dom"/>
</dbReference>
<dbReference type="SUPFAM" id="SSF64182">
    <property type="entry name" value="DHH phosphoesterases"/>
    <property type="match status" value="1"/>
</dbReference>
<evidence type="ECO:0000313" key="3">
    <source>
        <dbReference type="EMBL" id="MFC6906519.1"/>
    </source>
</evidence>
<dbReference type="Gene3D" id="3.90.1640.10">
    <property type="entry name" value="inorganic pyrophosphatase (n-terminal core)"/>
    <property type="match status" value="1"/>
</dbReference>
<proteinExistence type="predicted"/>
<reference evidence="3 4" key="1">
    <citation type="journal article" date="2019" name="Int. J. Syst. Evol. Microbiol.">
        <title>The Global Catalogue of Microorganisms (GCM) 10K type strain sequencing project: providing services to taxonomists for standard genome sequencing and annotation.</title>
        <authorList>
            <consortium name="The Broad Institute Genomics Platform"/>
            <consortium name="The Broad Institute Genome Sequencing Center for Infectious Disease"/>
            <person name="Wu L."/>
            <person name="Ma J."/>
        </authorList>
    </citation>
    <scope>NUCLEOTIDE SEQUENCE [LARGE SCALE GENOMIC DNA]</scope>
    <source>
        <strain evidence="3 4">CGMCC 1.3240</strain>
    </source>
</reference>
<feature type="domain" description="RCK N-terminal" evidence="2">
    <location>
        <begin position="13"/>
        <end position="126"/>
    </location>
</feature>
<dbReference type="InterPro" id="IPR003148">
    <property type="entry name" value="RCK_N"/>
</dbReference>
<dbReference type="RefSeq" id="WP_340605090.1">
    <property type="nucleotide sequence ID" value="NZ_JBBMXV010000004.1"/>
</dbReference>
<dbReference type="EMBL" id="JBHSXQ010000004">
    <property type="protein sequence ID" value="MFC6906519.1"/>
    <property type="molecule type" value="Genomic_DNA"/>
</dbReference>
<dbReference type="PANTHER" id="PTHR47618:SF1">
    <property type="entry name" value="BIFUNCTIONAL OLIGORIBONUCLEASE AND PAP PHOSPHATASE NRNA"/>
    <property type="match status" value="1"/>
</dbReference>
<comment type="caution">
    <text evidence="3">The sequence shown here is derived from an EMBL/GenBank/DDBJ whole genome shotgun (WGS) entry which is preliminary data.</text>
</comment>
<name>A0ABD5V8N6_9EURY</name>
<dbReference type="Pfam" id="PF02254">
    <property type="entry name" value="TrkA_N"/>
    <property type="match status" value="1"/>
</dbReference>
<evidence type="ECO:0000259" key="2">
    <source>
        <dbReference type="Pfam" id="PF02254"/>
    </source>
</evidence>
<evidence type="ECO:0000313" key="4">
    <source>
        <dbReference type="Proteomes" id="UP001596312"/>
    </source>
</evidence>
<dbReference type="InterPro" id="IPR038763">
    <property type="entry name" value="DHH_sf"/>
</dbReference>
<dbReference type="PANTHER" id="PTHR47618">
    <property type="entry name" value="BIFUNCTIONAL OLIGORIBONUCLEASE AND PAP PHOSPHATASE NRNA"/>
    <property type="match status" value="1"/>
</dbReference>